<keyword evidence="4" id="KW-1185">Reference proteome</keyword>
<reference evidence="3 4" key="1">
    <citation type="submission" date="2023-10" db="EMBL/GenBank/DDBJ databases">
        <title>Sphingomonas sp. HF-S4 16S ribosomal RNA gene Genome sequencing and assembly.</title>
        <authorList>
            <person name="Lee H."/>
        </authorList>
    </citation>
    <scope>NUCLEOTIDE SEQUENCE [LARGE SCALE GENOMIC DNA]</scope>
    <source>
        <strain evidence="3 4">HF-S4</strain>
    </source>
</reference>
<sequence>MQLSARVFSSLCGLVLAASPAAAQFRDAPPTPPAGAAPNQMIPSRDTLGRYATPNRDLGRDEASWHVRAALNVAALGCRDAAEAATVAAYNRLLRDQREPLAAADTGVKALYRARHSAEWEDAHDRQMTRVYNFFAQPTGHDAFCQSAREVLARAATVNAIQFADFAAESLPLLEAPFTDFYRAYETYRVEYAAWQRGDRAPVQVASAAPASQELRALVP</sequence>
<feature type="signal peptide" evidence="2">
    <location>
        <begin position="1"/>
        <end position="23"/>
    </location>
</feature>
<name>A0ABU3Y9Q3_9SPHN</name>
<evidence type="ECO:0000313" key="4">
    <source>
        <dbReference type="Proteomes" id="UP001273531"/>
    </source>
</evidence>
<gene>
    <name evidence="3" type="ORF">RZN05_14125</name>
</gene>
<feature type="region of interest" description="Disordered" evidence="1">
    <location>
        <begin position="26"/>
        <end position="45"/>
    </location>
</feature>
<protein>
    <submittedName>
        <fullName evidence="3">Uncharacterized protein</fullName>
    </submittedName>
</protein>
<proteinExistence type="predicted"/>
<evidence type="ECO:0000256" key="1">
    <source>
        <dbReference type="SAM" id="MobiDB-lite"/>
    </source>
</evidence>
<evidence type="ECO:0000313" key="3">
    <source>
        <dbReference type="EMBL" id="MDV3458130.1"/>
    </source>
</evidence>
<dbReference type="RefSeq" id="WP_317227242.1">
    <property type="nucleotide sequence ID" value="NZ_JAWJEJ010000001.1"/>
</dbReference>
<accession>A0ABU3Y9Q3</accession>
<evidence type="ECO:0000256" key="2">
    <source>
        <dbReference type="SAM" id="SignalP"/>
    </source>
</evidence>
<comment type="caution">
    <text evidence="3">The sequence shown here is derived from an EMBL/GenBank/DDBJ whole genome shotgun (WGS) entry which is preliminary data.</text>
</comment>
<organism evidence="3 4">
    <name type="scientific">Sphingomonas agrestis</name>
    <dbReference type="NCBI Taxonomy" id="3080540"/>
    <lineage>
        <taxon>Bacteria</taxon>
        <taxon>Pseudomonadati</taxon>
        <taxon>Pseudomonadota</taxon>
        <taxon>Alphaproteobacteria</taxon>
        <taxon>Sphingomonadales</taxon>
        <taxon>Sphingomonadaceae</taxon>
        <taxon>Sphingomonas</taxon>
    </lineage>
</organism>
<feature type="chain" id="PRO_5046158050" evidence="2">
    <location>
        <begin position="24"/>
        <end position="220"/>
    </location>
</feature>
<keyword evidence="2" id="KW-0732">Signal</keyword>
<dbReference type="EMBL" id="JAWJEJ010000001">
    <property type="protein sequence ID" value="MDV3458130.1"/>
    <property type="molecule type" value="Genomic_DNA"/>
</dbReference>
<dbReference type="Proteomes" id="UP001273531">
    <property type="component" value="Unassembled WGS sequence"/>
</dbReference>